<sequence>MRKLAAGLMALALALSSATAVACPGEKAKDGQAEMSTPAKPKS</sequence>
<feature type="signal peptide" evidence="1">
    <location>
        <begin position="1"/>
        <end position="22"/>
    </location>
</feature>
<dbReference type="PROSITE" id="PS51257">
    <property type="entry name" value="PROKAR_LIPOPROTEIN"/>
    <property type="match status" value="1"/>
</dbReference>
<accession>A0A011NTS6</accession>
<reference evidence="2" key="1">
    <citation type="submission" date="2014-02" db="EMBL/GenBank/DDBJ databases">
        <title>Expanding our view of genomic diversity in Candidatus Accumulibacter clades.</title>
        <authorList>
            <person name="Skennerton C.T."/>
            <person name="Barr J.J."/>
            <person name="Slater F.R."/>
            <person name="Bond P.L."/>
            <person name="Tyson G.W."/>
        </authorList>
    </citation>
    <scope>NUCLEOTIDE SEQUENCE [LARGE SCALE GENOMIC DNA]</scope>
</reference>
<feature type="chain" id="PRO_5001461305" description="Lipoprotein" evidence="1">
    <location>
        <begin position="23"/>
        <end position="43"/>
    </location>
</feature>
<evidence type="ECO:0000313" key="2">
    <source>
        <dbReference type="EMBL" id="EXI67962.1"/>
    </source>
</evidence>
<protein>
    <recommendedName>
        <fullName evidence="4">Lipoprotein</fullName>
    </recommendedName>
</protein>
<organism evidence="2 3">
    <name type="scientific">Candidatus Accumulibacter adjunctus</name>
    <dbReference type="NCBI Taxonomy" id="1454001"/>
    <lineage>
        <taxon>Bacteria</taxon>
        <taxon>Pseudomonadati</taxon>
        <taxon>Pseudomonadota</taxon>
        <taxon>Betaproteobacteria</taxon>
        <taxon>Candidatus Accumulibacter</taxon>
    </lineage>
</organism>
<dbReference type="Proteomes" id="UP000020218">
    <property type="component" value="Unassembled WGS sequence"/>
</dbReference>
<keyword evidence="3" id="KW-1185">Reference proteome</keyword>
<dbReference type="PATRIC" id="fig|1454001.3.peg.1646"/>
<gene>
    <name evidence="2" type="ORF">AW08_01567</name>
</gene>
<name>A0A011NTS6_9PROT</name>
<dbReference type="AlphaFoldDB" id="A0A011NTS6"/>
<evidence type="ECO:0000313" key="3">
    <source>
        <dbReference type="Proteomes" id="UP000020218"/>
    </source>
</evidence>
<proteinExistence type="predicted"/>
<keyword evidence="1" id="KW-0732">Signal</keyword>
<dbReference type="EMBL" id="JFAX01000007">
    <property type="protein sequence ID" value="EXI67962.1"/>
    <property type="molecule type" value="Genomic_DNA"/>
</dbReference>
<dbReference type="STRING" id="1454001.AW08_01567"/>
<comment type="caution">
    <text evidence="2">The sequence shown here is derived from an EMBL/GenBank/DDBJ whole genome shotgun (WGS) entry which is preliminary data.</text>
</comment>
<evidence type="ECO:0000256" key="1">
    <source>
        <dbReference type="SAM" id="SignalP"/>
    </source>
</evidence>
<evidence type="ECO:0008006" key="4">
    <source>
        <dbReference type="Google" id="ProtNLM"/>
    </source>
</evidence>